<dbReference type="Proteomes" id="UP000756860">
    <property type="component" value="Unassembled WGS sequence"/>
</dbReference>
<dbReference type="RefSeq" id="WP_214173471.1">
    <property type="nucleotide sequence ID" value="NZ_JAHCVK010000001.1"/>
</dbReference>
<keyword evidence="4 6" id="KW-1133">Transmembrane helix</keyword>
<feature type="domain" description="EamA" evidence="7">
    <location>
        <begin position="13"/>
        <end position="143"/>
    </location>
</feature>
<organism evidence="8 9">
    <name type="scientific">Geomobilimonas luticola</name>
    <dbReference type="NCBI Taxonomy" id="1114878"/>
    <lineage>
        <taxon>Bacteria</taxon>
        <taxon>Pseudomonadati</taxon>
        <taxon>Thermodesulfobacteriota</taxon>
        <taxon>Desulfuromonadia</taxon>
        <taxon>Geobacterales</taxon>
        <taxon>Geobacteraceae</taxon>
        <taxon>Geomobilimonas</taxon>
    </lineage>
</organism>
<evidence type="ECO:0000256" key="3">
    <source>
        <dbReference type="ARBA" id="ARBA00022692"/>
    </source>
</evidence>
<gene>
    <name evidence="8" type="ORF">KI810_00155</name>
</gene>
<feature type="transmembrane region" description="Helical" evidence="6">
    <location>
        <begin position="41"/>
        <end position="61"/>
    </location>
</feature>
<dbReference type="InterPro" id="IPR050638">
    <property type="entry name" value="AA-Vitamin_Transporters"/>
</dbReference>
<dbReference type="Pfam" id="PF00892">
    <property type="entry name" value="EamA"/>
    <property type="match status" value="2"/>
</dbReference>
<protein>
    <submittedName>
        <fullName evidence="8">DMT family transporter</fullName>
    </submittedName>
</protein>
<dbReference type="PANTHER" id="PTHR32322">
    <property type="entry name" value="INNER MEMBRANE TRANSPORTER"/>
    <property type="match status" value="1"/>
</dbReference>
<evidence type="ECO:0000256" key="4">
    <source>
        <dbReference type="ARBA" id="ARBA00022989"/>
    </source>
</evidence>
<evidence type="ECO:0000313" key="9">
    <source>
        <dbReference type="Proteomes" id="UP000756860"/>
    </source>
</evidence>
<keyword evidence="9" id="KW-1185">Reference proteome</keyword>
<comment type="caution">
    <text evidence="8">The sequence shown here is derived from an EMBL/GenBank/DDBJ whole genome shotgun (WGS) entry which is preliminary data.</text>
</comment>
<feature type="transmembrane region" description="Helical" evidence="6">
    <location>
        <begin position="278"/>
        <end position="295"/>
    </location>
</feature>
<evidence type="ECO:0000256" key="5">
    <source>
        <dbReference type="ARBA" id="ARBA00023136"/>
    </source>
</evidence>
<dbReference type="PANTHER" id="PTHR32322:SF18">
    <property type="entry name" value="S-ADENOSYLMETHIONINE_S-ADENOSYLHOMOCYSTEINE TRANSPORTER"/>
    <property type="match status" value="1"/>
</dbReference>
<feature type="transmembrane region" description="Helical" evidence="6">
    <location>
        <begin position="133"/>
        <end position="154"/>
    </location>
</feature>
<keyword evidence="5 6" id="KW-0472">Membrane</keyword>
<feature type="transmembrane region" description="Helical" evidence="6">
    <location>
        <begin position="193"/>
        <end position="210"/>
    </location>
</feature>
<feature type="transmembrane region" description="Helical" evidence="6">
    <location>
        <begin position="73"/>
        <end position="91"/>
    </location>
</feature>
<feature type="transmembrane region" description="Helical" evidence="6">
    <location>
        <begin position="253"/>
        <end position="272"/>
    </location>
</feature>
<evidence type="ECO:0000256" key="2">
    <source>
        <dbReference type="ARBA" id="ARBA00022475"/>
    </source>
</evidence>
<reference evidence="8 9" key="1">
    <citation type="submission" date="2021-05" db="EMBL/GenBank/DDBJ databases">
        <title>The draft genome of Geobacter luticola JCM 17780.</title>
        <authorList>
            <person name="Xu Z."/>
            <person name="Masuda Y."/>
            <person name="Itoh H."/>
            <person name="Senoo K."/>
        </authorList>
    </citation>
    <scope>NUCLEOTIDE SEQUENCE [LARGE SCALE GENOMIC DNA]</scope>
    <source>
        <strain evidence="8 9">JCM 17780</strain>
    </source>
</reference>
<feature type="domain" description="EamA" evidence="7">
    <location>
        <begin position="159"/>
        <end position="295"/>
    </location>
</feature>
<name>A0ABS5S7W6_9BACT</name>
<evidence type="ECO:0000256" key="6">
    <source>
        <dbReference type="SAM" id="Phobius"/>
    </source>
</evidence>
<comment type="subcellular location">
    <subcellularLocation>
        <location evidence="1">Cell membrane</location>
        <topology evidence="1">Multi-pass membrane protein</topology>
    </subcellularLocation>
</comment>
<keyword evidence="2" id="KW-1003">Cell membrane</keyword>
<feature type="transmembrane region" description="Helical" evidence="6">
    <location>
        <begin position="103"/>
        <end position="121"/>
    </location>
</feature>
<keyword evidence="3 6" id="KW-0812">Transmembrane</keyword>
<dbReference type="SUPFAM" id="SSF103481">
    <property type="entry name" value="Multidrug resistance efflux transporter EmrE"/>
    <property type="match status" value="2"/>
</dbReference>
<feature type="transmembrane region" description="Helical" evidence="6">
    <location>
        <begin position="160"/>
        <end position="181"/>
    </location>
</feature>
<sequence>MADVARRPMDSAGTIIMIVLCVVLGLHQVVIKMAAPDMAPILQIALRSGVSAILIGMLIVWRREGFSLRDGTLLPGLLLGTMFSVEFMFVAEGLRFTTASHMSVFLYTAPIFTALALHRFLPAERLRRHQWLGICLAFCGIVAAFAGGIFQSGINGRVLWGDVLAIFGGIFWSSTTVIIRCSRLADAPATKTLLYQLIAAFLLLLGYAVVTGQASFVSTPLAWGSVLFQGVVITFAVYLVWFSLLRRYNASQLSIFLFLAPLFGVSFGVLLLHESIDLFFAVGALLVLAGLTLVSKPTLSRRNSS</sequence>
<dbReference type="EMBL" id="JAHCVK010000001">
    <property type="protein sequence ID" value="MBT0651453.1"/>
    <property type="molecule type" value="Genomic_DNA"/>
</dbReference>
<feature type="transmembrane region" description="Helical" evidence="6">
    <location>
        <begin position="222"/>
        <end position="241"/>
    </location>
</feature>
<evidence type="ECO:0000256" key="1">
    <source>
        <dbReference type="ARBA" id="ARBA00004651"/>
    </source>
</evidence>
<accession>A0ABS5S7W6</accession>
<evidence type="ECO:0000313" key="8">
    <source>
        <dbReference type="EMBL" id="MBT0651453.1"/>
    </source>
</evidence>
<feature type="transmembrane region" description="Helical" evidence="6">
    <location>
        <begin position="12"/>
        <end position="35"/>
    </location>
</feature>
<dbReference type="InterPro" id="IPR037185">
    <property type="entry name" value="EmrE-like"/>
</dbReference>
<proteinExistence type="predicted"/>
<dbReference type="InterPro" id="IPR000620">
    <property type="entry name" value="EamA_dom"/>
</dbReference>
<evidence type="ECO:0000259" key="7">
    <source>
        <dbReference type="Pfam" id="PF00892"/>
    </source>
</evidence>